<reference evidence="9" key="1">
    <citation type="submission" date="2013-01" db="EMBL/GenBank/DDBJ databases">
        <title>Draft Genome Sequence of a Mulberry Tree, Morus notabilis C.K. Schneid.</title>
        <authorList>
            <person name="He N."/>
            <person name="Zhao S."/>
        </authorList>
    </citation>
    <scope>NUCLEOTIDE SEQUENCE</scope>
</reference>
<dbReference type="eggNOG" id="ENOG502S4Y6">
    <property type="taxonomic scope" value="Eukaryota"/>
</dbReference>
<dbReference type="Pfam" id="PF00234">
    <property type="entry name" value="Tryp_alpha_amyl"/>
    <property type="match status" value="1"/>
</dbReference>
<comment type="function">
    <text evidence="1">Plant non-specific lipid-transfer proteins transfer phospholipids as well as galactolipids across membranes. May play a role in wax or cutin deposition in the cell walls of expanding epidermal cells and certain secretory tissues.</text>
</comment>
<feature type="chain" id="PRO_5004933003" evidence="6">
    <location>
        <begin position="21"/>
        <end position="114"/>
    </location>
</feature>
<evidence type="ECO:0000256" key="6">
    <source>
        <dbReference type="SAM" id="SignalP"/>
    </source>
</evidence>
<proteinExistence type="inferred from homology"/>
<sequence>MSIIIGVLLYFSLWASLVSCSPECSTVTELFSACSTFITYGSPDPFPGSPCCHAMNSLNFDVIADSIEQRRFVCHCLMDLIMAYNSNASTIAALPGFCGISLGFTIDPNTDCNL</sequence>
<dbReference type="STRING" id="981085.W9S7F4"/>
<evidence type="ECO:0000313" key="9">
    <source>
        <dbReference type="Proteomes" id="UP000030645"/>
    </source>
</evidence>
<dbReference type="InterPro" id="IPR036312">
    <property type="entry name" value="Bifun_inhib/LTP/seed_sf"/>
</dbReference>
<evidence type="ECO:0000259" key="7">
    <source>
        <dbReference type="Pfam" id="PF00234"/>
    </source>
</evidence>
<dbReference type="Proteomes" id="UP000030645">
    <property type="component" value="Unassembled WGS sequence"/>
</dbReference>
<dbReference type="AlphaFoldDB" id="W9S7F4"/>
<comment type="similarity">
    <text evidence="2">Belongs to the plant LTP family.</text>
</comment>
<dbReference type="SUPFAM" id="SSF47699">
    <property type="entry name" value="Bifunctional inhibitor/lipid-transfer protein/seed storage 2S albumin"/>
    <property type="match status" value="1"/>
</dbReference>
<evidence type="ECO:0000256" key="1">
    <source>
        <dbReference type="ARBA" id="ARBA00003211"/>
    </source>
</evidence>
<name>W9S7F4_9ROSA</name>
<feature type="signal peptide" evidence="6">
    <location>
        <begin position="1"/>
        <end position="20"/>
    </location>
</feature>
<dbReference type="GO" id="GO:0006869">
    <property type="term" value="P:lipid transport"/>
    <property type="evidence" value="ECO:0007669"/>
    <property type="project" value="InterPro"/>
</dbReference>
<dbReference type="InterPro" id="IPR016140">
    <property type="entry name" value="Bifunc_inhib/LTP/seed_store"/>
</dbReference>
<protein>
    <submittedName>
        <fullName evidence="8">Putative non-specific lipid-transfer protein 14</fullName>
    </submittedName>
</protein>
<keyword evidence="4" id="KW-0446">Lipid-binding</keyword>
<accession>W9S7F4</accession>
<evidence type="ECO:0000256" key="5">
    <source>
        <dbReference type="ARBA" id="ARBA00023157"/>
    </source>
</evidence>
<evidence type="ECO:0000256" key="4">
    <source>
        <dbReference type="ARBA" id="ARBA00023121"/>
    </source>
</evidence>
<keyword evidence="9" id="KW-1185">Reference proteome</keyword>
<evidence type="ECO:0000313" key="8">
    <source>
        <dbReference type="EMBL" id="EXC15947.1"/>
    </source>
</evidence>
<dbReference type="OrthoDB" id="1919446at2759"/>
<dbReference type="CDD" id="cd01960">
    <property type="entry name" value="nsLTP1"/>
    <property type="match status" value="1"/>
</dbReference>
<dbReference type="EMBL" id="KE345785">
    <property type="protein sequence ID" value="EXC15947.1"/>
    <property type="molecule type" value="Genomic_DNA"/>
</dbReference>
<dbReference type="PANTHER" id="PTHR33076">
    <property type="entry name" value="NON-SPECIFIC LIPID-TRANSFER PROTEIN 2-RELATED"/>
    <property type="match status" value="1"/>
</dbReference>
<dbReference type="KEGG" id="mnt:21398832"/>
<keyword evidence="5" id="KW-1015">Disulfide bond</keyword>
<dbReference type="Gene3D" id="1.10.110.10">
    <property type="entry name" value="Plant lipid-transfer and hydrophobic proteins"/>
    <property type="match status" value="1"/>
</dbReference>
<organism evidence="8 9">
    <name type="scientific">Morus notabilis</name>
    <dbReference type="NCBI Taxonomy" id="981085"/>
    <lineage>
        <taxon>Eukaryota</taxon>
        <taxon>Viridiplantae</taxon>
        <taxon>Streptophyta</taxon>
        <taxon>Embryophyta</taxon>
        <taxon>Tracheophyta</taxon>
        <taxon>Spermatophyta</taxon>
        <taxon>Magnoliopsida</taxon>
        <taxon>eudicotyledons</taxon>
        <taxon>Gunneridae</taxon>
        <taxon>Pentapetalae</taxon>
        <taxon>rosids</taxon>
        <taxon>fabids</taxon>
        <taxon>Rosales</taxon>
        <taxon>Moraceae</taxon>
        <taxon>Moreae</taxon>
        <taxon>Morus</taxon>
    </lineage>
</organism>
<gene>
    <name evidence="8" type="ORF">L484_015750</name>
</gene>
<keyword evidence="6" id="KW-0732">Signal</keyword>
<dbReference type="PRINTS" id="PR00382">
    <property type="entry name" value="LIPIDTRNSFER"/>
</dbReference>
<dbReference type="InterPro" id="IPR000528">
    <property type="entry name" value="Plant_nsLTP"/>
</dbReference>
<feature type="domain" description="Bifunctional inhibitor/plant lipid transfer protein/seed storage helical" evidence="7">
    <location>
        <begin position="24"/>
        <end position="112"/>
    </location>
</feature>
<evidence type="ECO:0000256" key="2">
    <source>
        <dbReference type="ARBA" id="ARBA00009748"/>
    </source>
</evidence>
<evidence type="ECO:0000256" key="3">
    <source>
        <dbReference type="ARBA" id="ARBA00022448"/>
    </source>
</evidence>
<keyword evidence="3" id="KW-0813">Transport</keyword>
<dbReference type="GO" id="GO:0008289">
    <property type="term" value="F:lipid binding"/>
    <property type="evidence" value="ECO:0007669"/>
    <property type="project" value="UniProtKB-KW"/>
</dbReference>